<reference evidence="3 4" key="1">
    <citation type="submission" date="2019-05" db="EMBL/GenBank/DDBJ databases">
        <title>Another draft genome of Portunus trituberculatus and its Hox gene families provides insights of decapod evolution.</title>
        <authorList>
            <person name="Jeong J.-H."/>
            <person name="Song I."/>
            <person name="Kim S."/>
            <person name="Choi T."/>
            <person name="Kim D."/>
            <person name="Ryu S."/>
            <person name="Kim W."/>
        </authorList>
    </citation>
    <scope>NUCLEOTIDE SEQUENCE [LARGE SCALE GENOMIC DNA]</scope>
    <source>
        <tissue evidence="3">Muscle</tissue>
    </source>
</reference>
<keyword evidence="1" id="KW-0862">Zinc</keyword>
<sequence length="564" mass="62658">MASISNLDEFVGNRSVAELKNAKITKNELKYLATNFNLAFPSDIRKEELRTLILTHLGEETSVLSNLVDSSLLVEIEKFSDQDPETFFGEFESSAEHFELPREDWTWLLKPKLSPKALTILNELENNTDYDLITGGILAAYSITTEGYRQKFRQMSKSQHQTYLEFASEKLRALRRWLKSAAIATYDELVNIIAMEEFKRKLPYSIMLHITNKDETDLIKAAQLADVFALINRPASLRDRKTETPAVKSEAGGSGSVKAVGSGSHALFCSFCKQPGHLIRDCPNPECKVAKATYSKPVASLQVSSTVTPPNDLFQPFRSTGTVHIEPQKIHIVRIVRDTCSAQSIILKFALPGIEQSCTGERVYIKDFHQPFALPLAKINLDCPLIKEEVLVGVSDDSTLPISEAEFLLANDLAGGSVTPPLKLGDNNYVISTPDRRKSTQVIHVILLKLYKPRAIVSEPSPGTDCLKSVSKPPPALDYRPSYSFSVSRDSLCMPDDTTHPTDTLQNSYLLKHLDEHLTHLSPSQAQDIVSLITASTAMFAYNNSLTVPTPEAITTLIRVFEVS</sequence>
<dbReference type="EMBL" id="VSRR010010921">
    <property type="protein sequence ID" value="MPC52494.1"/>
    <property type="molecule type" value="Genomic_DNA"/>
</dbReference>
<dbReference type="GO" id="GO:0008270">
    <property type="term" value="F:zinc ion binding"/>
    <property type="evidence" value="ECO:0007669"/>
    <property type="project" value="UniProtKB-KW"/>
</dbReference>
<dbReference type="AlphaFoldDB" id="A0A5B7G7K3"/>
<dbReference type="Pfam" id="PF00098">
    <property type="entry name" value="zf-CCHC"/>
    <property type="match status" value="1"/>
</dbReference>
<dbReference type="GO" id="GO:0003676">
    <property type="term" value="F:nucleic acid binding"/>
    <property type="evidence" value="ECO:0007669"/>
    <property type="project" value="InterPro"/>
</dbReference>
<dbReference type="InterPro" id="IPR036875">
    <property type="entry name" value="Znf_CCHC_sf"/>
</dbReference>
<protein>
    <recommendedName>
        <fullName evidence="2">CCHC-type domain-containing protein</fullName>
    </recommendedName>
</protein>
<dbReference type="InterPro" id="IPR038269">
    <property type="entry name" value="SCAN_sf"/>
</dbReference>
<keyword evidence="1" id="KW-0479">Metal-binding</keyword>
<evidence type="ECO:0000313" key="4">
    <source>
        <dbReference type="Proteomes" id="UP000324222"/>
    </source>
</evidence>
<name>A0A5B7G7K3_PORTR</name>
<evidence type="ECO:0000256" key="1">
    <source>
        <dbReference type="PROSITE-ProRule" id="PRU00047"/>
    </source>
</evidence>
<proteinExistence type="predicted"/>
<feature type="domain" description="CCHC-type" evidence="2">
    <location>
        <begin position="269"/>
        <end position="284"/>
    </location>
</feature>
<dbReference type="SUPFAM" id="SSF57756">
    <property type="entry name" value="Retrovirus zinc finger-like domains"/>
    <property type="match status" value="1"/>
</dbReference>
<dbReference type="PROSITE" id="PS50158">
    <property type="entry name" value="ZF_CCHC"/>
    <property type="match status" value="1"/>
</dbReference>
<dbReference type="Proteomes" id="UP000324222">
    <property type="component" value="Unassembled WGS sequence"/>
</dbReference>
<dbReference type="SUPFAM" id="SSF47353">
    <property type="entry name" value="Retrovirus capsid dimerization domain-like"/>
    <property type="match status" value="1"/>
</dbReference>
<evidence type="ECO:0000259" key="2">
    <source>
        <dbReference type="PROSITE" id="PS50158"/>
    </source>
</evidence>
<gene>
    <name evidence="3" type="ORF">E2C01_046364</name>
</gene>
<dbReference type="InterPro" id="IPR001878">
    <property type="entry name" value="Znf_CCHC"/>
</dbReference>
<keyword evidence="1" id="KW-0863">Zinc-finger</keyword>
<accession>A0A5B7G7K3</accession>
<dbReference type="PANTHER" id="PTHR46888:SF13">
    <property type="entry name" value="RIBONUCLEASE H"/>
    <property type="match status" value="1"/>
</dbReference>
<dbReference type="SMART" id="SM00343">
    <property type="entry name" value="ZnF_C2HC"/>
    <property type="match status" value="1"/>
</dbReference>
<evidence type="ECO:0000313" key="3">
    <source>
        <dbReference type="EMBL" id="MPC52494.1"/>
    </source>
</evidence>
<comment type="caution">
    <text evidence="3">The sequence shown here is derived from an EMBL/GenBank/DDBJ whole genome shotgun (WGS) entry which is preliminary data.</text>
</comment>
<dbReference type="PANTHER" id="PTHR46888">
    <property type="entry name" value="ZINC KNUCKLE DOMAINCONTAINING PROTEIN-RELATED"/>
    <property type="match status" value="1"/>
</dbReference>
<dbReference type="Gene3D" id="1.10.4020.10">
    <property type="entry name" value="DNA breaking-rejoining enzymes"/>
    <property type="match status" value="1"/>
</dbReference>
<dbReference type="Pfam" id="PF02023">
    <property type="entry name" value="SCAN"/>
    <property type="match status" value="1"/>
</dbReference>
<keyword evidence="4" id="KW-1185">Reference proteome</keyword>
<dbReference type="InterPro" id="IPR003309">
    <property type="entry name" value="SCAN_dom"/>
</dbReference>
<organism evidence="3 4">
    <name type="scientific">Portunus trituberculatus</name>
    <name type="common">Swimming crab</name>
    <name type="synonym">Neptunus trituberculatus</name>
    <dbReference type="NCBI Taxonomy" id="210409"/>
    <lineage>
        <taxon>Eukaryota</taxon>
        <taxon>Metazoa</taxon>
        <taxon>Ecdysozoa</taxon>
        <taxon>Arthropoda</taxon>
        <taxon>Crustacea</taxon>
        <taxon>Multicrustacea</taxon>
        <taxon>Malacostraca</taxon>
        <taxon>Eumalacostraca</taxon>
        <taxon>Eucarida</taxon>
        <taxon>Decapoda</taxon>
        <taxon>Pleocyemata</taxon>
        <taxon>Brachyura</taxon>
        <taxon>Eubrachyura</taxon>
        <taxon>Portunoidea</taxon>
        <taxon>Portunidae</taxon>
        <taxon>Portuninae</taxon>
        <taxon>Portunus</taxon>
    </lineage>
</organism>